<organism evidence="2 3">
    <name type="scientific">Tetrabaena socialis</name>
    <dbReference type="NCBI Taxonomy" id="47790"/>
    <lineage>
        <taxon>Eukaryota</taxon>
        <taxon>Viridiplantae</taxon>
        <taxon>Chlorophyta</taxon>
        <taxon>core chlorophytes</taxon>
        <taxon>Chlorophyceae</taxon>
        <taxon>CS clade</taxon>
        <taxon>Chlamydomonadales</taxon>
        <taxon>Tetrabaenaceae</taxon>
        <taxon>Tetrabaena</taxon>
    </lineage>
</organism>
<keyword evidence="3" id="KW-1185">Reference proteome</keyword>
<dbReference type="EMBL" id="PGGS01000063">
    <property type="protein sequence ID" value="PNH10214.1"/>
    <property type="molecule type" value="Genomic_DNA"/>
</dbReference>
<protein>
    <recommendedName>
        <fullName evidence="4">YHYH domain-containing protein</fullName>
    </recommendedName>
</protein>
<evidence type="ECO:0000256" key="1">
    <source>
        <dbReference type="SAM" id="SignalP"/>
    </source>
</evidence>
<dbReference type="OrthoDB" id="2151241at2759"/>
<comment type="caution">
    <text evidence="2">The sequence shown here is derived from an EMBL/GenBank/DDBJ whole genome shotgun (WGS) entry which is preliminary data.</text>
</comment>
<keyword evidence="1" id="KW-0732">Signal</keyword>
<evidence type="ECO:0008006" key="4">
    <source>
        <dbReference type="Google" id="ProtNLM"/>
    </source>
</evidence>
<gene>
    <name evidence="2" type="ORF">TSOC_003082</name>
</gene>
<feature type="chain" id="PRO_5014382913" description="YHYH domain-containing protein" evidence="1">
    <location>
        <begin position="25"/>
        <end position="289"/>
    </location>
</feature>
<reference evidence="2 3" key="1">
    <citation type="journal article" date="2017" name="Mol. Biol. Evol.">
        <title>The 4-celled Tetrabaena socialis nuclear genome reveals the essential components for genetic control of cell number at the origin of multicellularity in the volvocine lineage.</title>
        <authorList>
            <person name="Featherston J."/>
            <person name="Arakaki Y."/>
            <person name="Hanschen E.R."/>
            <person name="Ferris P.J."/>
            <person name="Michod R.E."/>
            <person name="Olson B.J.S.C."/>
            <person name="Nozaki H."/>
            <person name="Durand P.M."/>
        </authorList>
    </citation>
    <scope>NUCLEOTIDE SEQUENCE [LARGE SCALE GENOMIC DNA]</scope>
    <source>
        <strain evidence="2 3">NIES-571</strain>
    </source>
</reference>
<evidence type="ECO:0000313" key="2">
    <source>
        <dbReference type="EMBL" id="PNH10214.1"/>
    </source>
</evidence>
<sequence length="289" mass="30104">MATTARSCAASACALIAFLAAASGQPGGGMGGPVMGTNTPCPTGYGKIVSFINSTSTEYTVFLGGCPQYSPYNQTTGNTPRQMNKTITFRRTPVLSTSVTVAVYNDADGQGLDAYIQADPTGSYHYHSEPGQGCVYTDTAGQHSPLFGIMLDSIPIYGVLGDGGVAPTNLDECGGHTDSTHSFYHYHAAANLQPPYVIKCFKGCVFSNNGNTLVPTSVIKTDATCSRATQQYDYSALYAQRVTTTAAVRLSGGFSLAGAAALPVPVDRPPVLAANVMILHLCQTASINA</sequence>
<name>A0A2J8ACH0_9CHLO</name>
<proteinExistence type="predicted"/>
<accession>A0A2J8ACH0</accession>
<evidence type="ECO:0000313" key="3">
    <source>
        <dbReference type="Proteomes" id="UP000236333"/>
    </source>
</evidence>
<dbReference type="AlphaFoldDB" id="A0A2J8ACH0"/>
<feature type="signal peptide" evidence="1">
    <location>
        <begin position="1"/>
        <end position="24"/>
    </location>
</feature>
<dbReference type="Proteomes" id="UP000236333">
    <property type="component" value="Unassembled WGS sequence"/>
</dbReference>